<organism evidence="1 2">
    <name type="scientific">Oikopleura dioica</name>
    <name type="common">Tunicate</name>
    <dbReference type="NCBI Taxonomy" id="34765"/>
    <lineage>
        <taxon>Eukaryota</taxon>
        <taxon>Metazoa</taxon>
        <taxon>Chordata</taxon>
        <taxon>Tunicata</taxon>
        <taxon>Appendicularia</taxon>
        <taxon>Copelata</taxon>
        <taxon>Oikopleuridae</taxon>
        <taxon>Oikopleura</taxon>
    </lineage>
</organism>
<dbReference type="Proteomes" id="UP001158576">
    <property type="component" value="Chromosome 1"/>
</dbReference>
<evidence type="ECO:0000313" key="2">
    <source>
        <dbReference type="Proteomes" id="UP001158576"/>
    </source>
</evidence>
<keyword evidence="2" id="KW-1185">Reference proteome</keyword>
<protein>
    <submittedName>
        <fullName evidence="1">Oidioi.mRNA.OKI2018_I69.chr1.g2693.t1.cds</fullName>
    </submittedName>
</protein>
<sequence>MEWVDPIREYCHLPETEDEASEELPDFYEDHLNSTVQQIDEGNEENLEISIQDLVHGDELENMSQTSEEISLDSMETAFSSDDPMLAELEEPSCQKILESDMIRISISDG</sequence>
<accession>A0ABN7SXA2</accession>
<proteinExistence type="predicted"/>
<reference evidence="1 2" key="1">
    <citation type="submission" date="2021-04" db="EMBL/GenBank/DDBJ databases">
        <authorList>
            <person name="Bliznina A."/>
        </authorList>
    </citation>
    <scope>NUCLEOTIDE SEQUENCE [LARGE SCALE GENOMIC DNA]</scope>
</reference>
<name>A0ABN7SXA2_OIKDI</name>
<dbReference type="EMBL" id="OU015566">
    <property type="protein sequence ID" value="CAG5106123.1"/>
    <property type="molecule type" value="Genomic_DNA"/>
</dbReference>
<evidence type="ECO:0000313" key="1">
    <source>
        <dbReference type="EMBL" id="CAG5106123.1"/>
    </source>
</evidence>
<gene>
    <name evidence="1" type="ORF">OKIOD_LOCUS11458</name>
</gene>